<dbReference type="Pfam" id="PF19843">
    <property type="entry name" value="DUF6318"/>
    <property type="match status" value="1"/>
</dbReference>
<feature type="compositionally biased region" description="Acidic residues" evidence="1">
    <location>
        <begin position="42"/>
        <end position="53"/>
    </location>
</feature>
<comment type="caution">
    <text evidence="3">The sequence shown here is derived from an EMBL/GenBank/DDBJ whole genome shotgun (WGS) entry which is preliminary data.</text>
</comment>
<reference evidence="4" key="1">
    <citation type="journal article" date="2019" name="Int. J. Syst. Evol. Microbiol.">
        <title>The Global Catalogue of Microorganisms (GCM) 10K type strain sequencing project: providing services to taxonomists for standard genome sequencing and annotation.</title>
        <authorList>
            <consortium name="The Broad Institute Genomics Platform"/>
            <consortium name="The Broad Institute Genome Sequencing Center for Infectious Disease"/>
            <person name="Wu L."/>
            <person name="Ma J."/>
        </authorList>
    </citation>
    <scope>NUCLEOTIDE SEQUENCE [LARGE SCALE GENOMIC DNA]</scope>
    <source>
        <strain evidence="4">JCM 19129</strain>
    </source>
</reference>
<proteinExistence type="predicted"/>
<gene>
    <name evidence="3" type="ORF">GCM10025790_19620</name>
</gene>
<evidence type="ECO:0000313" key="3">
    <source>
        <dbReference type="EMBL" id="GAA4922682.1"/>
    </source>
</evidence>
<name>A0ABP9G7R3_9MICC</name>
<dbReference type="RefSeq" id="WP_345477834.1">
    <property type="nucleotide sequence ID" value="NZ_BAABLW010000007.1"/>
</dbReference>
<dbReference type="Proteomes" id="UP001500368">
    <property type="component" value="Unassembled WGS sequence"/>
</dbReference>
<feature type="domain" description="DUF6318" evidence="2">
    <location>
        <begin position="57"/>
        <end position="141"/>
    </location>
</feature>
<evidence type="ECO:0000313" key="4">
    <source>
        <dbReference type="Proteomes" id="UP001500368"/>
    </source>
</evidence>
<evidence type="ECO:0000256" key="1">
    <source>
        <dbReference type="SAM" id="MobiDB-lite"/>
    </source>
</evidence>
<feature type="region of interest" description="Disordered" evidence="1">
    <location>
        <begin position="1"/>
        <end position="80"/>
    </location>
</feature>
<sequence>MQNAPHLCADGSENPEAASQAEVSAREAAEGDGQGAASSDPAAEDSEVNDGDDTTPVPASSEGPAQNWPVPDPPDEIYDPTEEGAEAALRHWVEVRAYSRNTGDTEPLEGASSSECRVCESQIDNIDGMYERGWFVQEPDEFVGVWVRPMEWDGLTDQAEAVFRVIENDYEGYWDGELAFEEAGAGEGAWHSLLVFEEGSWKVGELAFLGSDEETAPGGEE</sequence>
<evidence type="ECO:0000259" key="2">
    <source>
        <dbReference type="Pfam" id="PF19843"/>
    </source>
</evidence>
<dbReference type="InterPro" id="IPR046281">
    <property type="entry name" value="DUF6318"/>
</dbReference>
<dbReference type="EMBL" id="BAABLW010000007">
    <property type="protein sequence ID" value="GAA4922682.1"/>
    <property type="molecule type" value="Genomic_DNA"/>
</dbReference>
<accession>A0ABP9G7R3</accession>
<organism evidence="3 4">
    <name type="scientific">Nesterenkonia rhizosphaerae</name>
    <dbReference type="NCBI Taxonomy" id="1348272"/>
    <lineage>
        <taxon>Bacteria</taxon>
        <taxon>Bacillati</taxon>
        <taxon>Actinomycetota</taxon>
        <taxon>Actinomycetes</taxon>
        <taxon>Micrococcales</taxon>
        <taxon>Micrococcaceae</taxon>
        <taxon>Nesterenkonia</taxon>
    </lineage>
</organism>
<protein>
    <recommendedName>
        <fullName evidence="2">DUF6318 domain-containing protein</fullName>
    </recommendedName>
</protein>
<keyword evidence="4" id="KW-1185">Reference proteome</keyword>